<sequence length="58" mass="6831">MCRVFAKMWQNIADDKAVALPKWEVCYFKIELPLSILTNHCQAYQPPIFWVGIFSIKK</sequence>
<name>A0A318JQR2_9NEIS</name>
<keyword evidence="2" id="KW-1185">Reference proteome</keyword>
<evidence type="ECO:0000313" key="1">
    <source>
        <dbReference type="EMBL" id="PXX51123.1"/>
    </source>
</evidence>
<gene>
    <name evidence="1" type="ORF">DFR38_101184</name>
</gene>
<organism evidence="1 2">
    <name type="scientific">Aquitalea magnusonii</name>
    <dbReference type="NCBI Taxonomy" id="332411"/>
    <lineage>
        <taxon>Bacteria</taxon>
        <taxon>Pseudomonadati</taxon>
        <taxon>Pseudomonadota</taxon>
        <taxon>Betaproteobacteria</taxon>
        <taxon>Neisseriales</taxon>
        <taxon>Chromobacteriaceae</taxon>
        <taxon>Aquitalea</taxon>
    </lineage>
</organism>
<accession>A0A318JQR2</accession>
<comment type="caution">
    <text evidence="1">The sequence shown here is derived from an EMBL/GenBank/DDBJ whole genome shotgun (WGS) entry which is preliminary data.</text>
</comment>
<evidence type="ECO:0000313" key="2">
    <source>
        <dbReference type="Proteomes" id="UP000248395"/>
    </source>
</evidence>
<protein>
    <submittedName>
        <fullName evidence="1">Uncharacterized protein</fullName>
    </submittedName>
</protein>
<dbReference type="Proteomes" id="UP000248395">
    <property type="component" value="Unassembled WGS sequence"/>
</dbReference>
<dbReference type="EMBL" id="QJKC01000001">
    <property type="protein sequence ID" value="PXX51123.1"/>
    <property type="molecule type" value="Genomic_DNA"/>
</dbReference>
<dbReference type="AlphaFoldDB" id="A0A318JQR2"/>
<proteinExistence type="predicted"/>
<reference evidence="1 2" key="1">
    <citation type="submission" date="2018-05" db="EMBL/GenBank/DDBJ databases">
        <title>Genomic Encyclopedia of Type Strains, Phase IV (KMG-IV): sequencing the most valuable type-strain genomes for metagenomic binning, comparative biology and taxonomic classification.</title>
        <authorList>
            <person name="Goeker M."/>
        </authorList>
    </citation>
    <scope>NUCLEOTIDE SEQUENCE [LARGE SCALE GENOMIC DNA]</scope>
    <source>
        <strain evidence="1 2">DSM 25134</strain>
    </source>
</reference>